<dbReference type="EMBL" id="RXNT01000022">
    <property type="protein sequence ID" value="RTR26705.1"/>
    <property type="molecule type" value="Genomic_DNA"/>
</dbReference>
<dbReference type="OrthoDB" id="9798761at2"/>
<evidence type="ECO:0000313" key="4">
    <source>
        <dbReference type="Proteomes" id="UP000271374"/>
    </source>
</evidence>
<accession>A0A3S0I729</accession>
<dbReference type="RefSeq" id="WP_126410651.1">
    <property type="nucleotide sequence ID" value="NZ_RXNT01000022.1"/>
</dbReference>
<dbReference type="PANTHER" id="PTHR35149:SF2">
    <property type="entry name" value="DUF262 DOMAIN-CONTAINING PROTEIN"/>
    <property type="match status" value="1"/>
</dbReference>
<evidence type="ECO:0000259" key="2">
    <source>
        <dbReference type="Pfam" id="PF25202"/>
    </source>
</evidence>
<dbReference type="Pfam" id="PF25202">
    <property type="entry name" value="DUF7834"/>
    <property type="match status" value="1"/>
</dbReference>
<keyword evidence="4" id="KW-1185">Reference proteome</keyword>
<dbReference type="Proteomes" id="UP000271374">
    <property type="component" value="Unassembled WGS sequence"/>
</dbReference>
<dbReference type="AlphaFoldDB" id="A0A3S0I729"/>
<dbReference type="PANTHER" id="PTHR35149">
    <property type="entry name" value="SLL5132 PROTEIN"/>
    <property type="match status" value="1"/>
</dbReference>
<dbReference type="Pfam" id="PF03235">
    <property type="entry name" value="GmrSD_N"/>
    <property type="match status" value="1"/>
</dbReference>
<evidence type="ECO:0000313" key="3">
    <source>
        <dbReference type="EMBL" id="RTR26705.1"/>
    </source>
</evidence>
<gene>
    <name evidence="3" type="ORF">EKG37_20575</name>
</gene>
<protein>
    <submittedName>
        <fullName evidence="3">DUF262 domain-containing protein</fullName>
    </submittedName>
</protein>
<name>A0A3S0I729_9BACI</name>
<sequence>MSQQVKTSVINIKELLEFNLFIPEYQRPYTWTAKNVVQLLDDVVKFSKYPEYRIGTIILHKNEKLDIVDGQQRIITSLLISRFLKSKDTHKLIKLEIPKHEKTMENVKNNFKIIAEYFERNPKVKDILEDYFLENCTVLVLELNKLDEAFQLFDSSNNRGKALYPTDLLKAYHLRELTGNEEKKLEMVALWENIKPEHIYILFSDYFFRIKQWSRNKTVKDAGFTNNDIDLFKGVSEADDNKHNNWSKSLLMAKNFVDMYNRQNQTMIKFNAMPPLNYPFQIDQPMINGEYFFKFVDYYYSLAKRLGCLEGEKQSATEATEIVQLINRLDKSKYFRYVNSLFKTTLLYLVDKFSYKELESIEKISFKYAFYPRFNFEQVQKKTINKFVLDSESGVANFFNHINESYSISDVLHFEISASREKLKNANKLKDKYGEVHSLYFKGGNE</sequence>
<dbReference type="InterPro" id="IPR004919">
    <property type="entry name" value="GmrSD_N"/>
</dbReference>
<evidence type="ECO:0000259" key="1">
    <source>
        <dbReference type="Pfam" id="PF03235"/>
    </source>
</evidence>
<dbReference type="InterPro" id="IPR057156">
    <property type="entry name" value="DUF7834"/>
</dbReference>
<proteinExistence type="predicted"/>
<feature type="domain" description="GmrSD restriction endonucleases N-terminal" evidence="1">
    <location>
        <begin position="14"/>
        <end position="173"/>
    </location>
</feature>
<comment type="caution">
    <text evidence="3">The sequence shown here is derived from an EMBL/GenBank/DDBJ whole genome shotgun (WGS) entry which is preliminary data.</text>
</comment>
<organism evidence="3 4">
    <name type="scientific">Bacillus yapensis</name>
    <dbReference type="NCBI Taxonomy" id="2492960"/>
    <lineage>
        <taxon>Bacteria</taxon>
        <taxon>Bacillati</taxon>
        <taxon>Bacillota</taxon>
        <taxon>Bacilli</taxon>
        <taxon>Bacillales</taxon>
        <taxon>Bacillaceae</taxon>
        <taxon>Bacillus</taxon>
    </lineage>
</organism>
<feature type="domain" description="DUF7834" evidence="2">
    <location>
        <begin position="184"/>
        <end position="430"/>
    </location>
</feature>
<reference evidence="3 4" key="1">
    <citation type="submission" date="2018-12" db="EMBL/GenBank/DDBJ databases">
        <title>Bacillus yapensis draft genome sequence.</title>
        <authorList>
            <person name="Yu L."/>
            <person name="Xu X."/>
            <person name="Tang X."/>
        </authorList>
    </citation>
    <scope>NUCLEOTIDE SEQUENCE [LARGE SCALE GENOMIC DNA]</scope>
    <source>
        <strain evidence="3 4">XXST-01</strain>
    </source>
</reference>